<accession>A0A8X9A4H4</accession>
<evidence type="ECO:0000313" key="2">
    <source>
        <dbReference type="EMBL" id="KAG6428487.1"/>
    </source>
</evidence>
<evidence type="ECO:0000256" key="1">
    <source>
        <dbReference type="SAM" id="MobiDB-lite"/>
    </source>
</evidence>
<dbReference type="EMBL" id="PNBA02000004">
    <property type="protein sequence ID" value="KAG6428487.1"/>
    <property type="molecule type" value="Genomic_DNA"/>
</dbReference>
<dbReference type="Proteomes" id="UP000298416">
    <property type="component" value="Unassembled WGS sequence"/>
</dbReference>
<sequence>MLAATFSSEQNLSYSRTVTIEQECSSRDISRSSMAEASENSGNRWLLPLKLTDGHSEITAMEYQTVQLQKNNATTDGLTDGVKPLHTTEGNPEKATASERPKGRLNAASGSLMMDQPQHYLPVKVSNINFLIVNSGAYTTKTSHPSFGDRNPKFQRRMGKDTEDDLSLLTLDEWETRMSGSGPQSITITLKMRSLQDSCRSNLI</sequence>
<reference evidence="2" key="2">
    <citation type="submission" date="2020-08" db="EMBL/GenBank/DDBJ databases">
        <title>Plant Genome Project.</title>
        <authorList>
            <person name="Zhang R.-G."/>
        </authorList>
    </citation>
    <scope>NUCLEOTIDE SEQUENCE</scope>
    <source>
        <strain evidence="2">Huo1</strain>
        <tissue evidence="2">Leaf</tissue>
    </source>
</reference>
<gene>
    <name evidence="2" type="ORF">SASPL_112739</name>
</gene>
<name>A0A8X9A4H4_SALSN</name>
<reference evidence="2" key="1">
    <citation type="submission" date="2018-01" db="EMBL/GenBank/DDBJ databases">
        <authorList>
            <person name="Mao J.F."/>
        </authorList>
    </citation>
    <scope>NUCLEOTIDE SEQUENCE</scope>
    <source>
        <strain evidence="2">Huo1</strain>
        <tissue evidence="2">Leaf</tissue>
    </source>
</reference>
<evidence type="ECO:0000313" key="3">
    <source>
        <dbReference type="Proteomes" id="UP000298416"/>
    </source>
</evidence>
<proteinExistence type="predicted"/>
<comment type="caution">
    <text evidence="2">The sequence shown here is derived from an EMBL/GenBank/DDBJ whole genome shotgun (WGS) entry which is preliminary data.</text>
</comment>
<feature type="region of interest" description="Disordered" evidence="1">
    <location>
        <begin position="74"/>
        <end position="102"/>
    </location>
</feature>
<protein>
    <submittedName>
        <fullName evidence="2">Uncharacterized protein</fullName>
    </submittedName>
</protein>
<dbReference type="AlphaFoldDB" id="A0A8X9A4H4"/>
<keyword evidence="3" id="KW-1185">Reference proteome</keyword>
<organism evidence="2">
    <name type="scientific">Salvia splendens</name>
    <name type="common">Scarlet sage</name>
    <dbReference type="NCBI Taxonomy" id="180675"/>
    <lineage>
        <taxon>Eukaryota</taxon>
        <taxon>Viridiplantae</taxon>
        <taxon>Streptophyta</taxon>
        <taxon>Embryophyta</taxon>
        <taxon>Tracheophyta</taxon>
        <taxon>Spermatophyta</taxon>
        <taxon>Magnoliopsida</taxon>
        <taxon>eudicotyledons</taxon>
        <taxon>Gunneridae</taxon>
        <taxon>Pentapetalae</taxon>
        <taxon>asterids</taxon>
        <taxon>lamiids</taxon>
        <taxon>Lamiales</taxon>
        <taxon>Lamiaceae</taxon>
        <taxon>Nepetoideae</taxon>
        <taxon>Mentheae</taxon>
        <taxon>Salviinae</taxon>
        <taxon>Salvia</taxon>
        <taxon>Salvia subgen. Calosphace</taxon>
        <taxon>core Calosphace</taxon>
    </lineage>
</organism>